<keyword evidence="2" id="KW-1185">Reference proteome</keyword>
<comment type="caution">
    <text evidence="1">The sequence shown here is derived from an EMBL/GenBank/DDBJ whole genome shotgun (WGS) entry which is preliminary data.</text>
</comment>
<evidence type="ECO:0000313" key="1">
    <source>
        <dbReference type="EMBL" id="OWY92805.1"/>
    </source>
</evidence>
<proteinExistence type="predicted"/>
<organism evidence="1 2">
    <name type="scientific">Phytophthora megakarya</name>
    <dbReference type="NCBI Taxonomy" id="4795"/>
    <lineage>
        <taxon>Eukaryota</taxon>
        <taxon>Sar</taxon>
        <taxon>Stramenopiles</taxon>
        <taxon>Oomycota</taxon>
        <taxon>Peronosporomycetes</taxon>
        <taxon>Peronosporales</taxon>
        <taxon>Peronosporaceae</taxon>
        <taxon>Phytophthora</taxon>
    </lineage>
</organism>
<evidence type="ECO:0000313" key="2">
    <source>
        <dbReference type="Proteomes" id="UP000198211"/>
    </source>
</evidence>
<accession>A0A225UIG6</accession>
<protein>
    <submittedName>
        <fullName evidence="1">Uncharacterized protein</fullName>
    </submittedName>
</protein>
<dbReference type="OrthoDB" id="88877at2759"/>
<dbReference type="Proteomes" id="UP000198211">
    <property type="component" value="Unassembled WGS sequence"/>
</dbReference>
<gene>
    <name evidence="1" type="ORF">PHMEG_00038038</name>
</gene>
<sequence>MIVSMLALRRQFWIKLSQVKDDGTRYTLNEQTKLLDDLEPARVQWNTCASDEDRIKHLPEKYPLS</sequence>
<reference evidence="2" key="1">
    <citation type="submission" date="2017-03" db="EMBL/GenBank/DDBJ databases">
        <title>Phytopthora megakarya and P. palmivora, two closely related causual agents of cacao black pod achieved similar genome size and gene model numbers by different mechanisms.</title>
        <authorList>
            <person name="Ali S."/>
            <person name="Shao J."/>
            <person name="Larry D.J."/>
            <person name="Kronmiller B."/>
            <person name="Shen D."/>
            <person name="Strem M.D."/>
            <person name="Melnick R.L."/>
            <person name="Guiltinan M.J."/>
            <person name="Tyler B.M."/>
            <person name="Meinhardt L.W."/>
            <person name="Bailey B.A."/>
        </authorList>
    </citation>
    <scope>NUCLEOTIDE SEQUENCE [LARGE SCALE GENOMIC DNA]</scope>
    <source>
        <strain evidence="2">zdho120</strain>
    </source>
</reference>
<dbReference type="EMBL" id="NBNE01017284">
    <property type="protein sequence ID" value="OWY92805.1"/>
    <property type="molecule type" value="Genomic_DNA"/>
</dbReference>
<name>A0A225UIG6_9STRA</name>
<dbReference type="AlphaFoldDB" id="A0A225UIG6"/>